<feature type="transmembrane region" description="Helical" evidence="1">
    <location>
        <begin position="178"/>
        <end position="196"/>
    </location>
</feature>
<gene>
    <name evidence="2" type="ORF">AB8Z38_21200</name>
</gene>
<proteinExistence type="predicted"/>
<sequence>MSKKGGSQKLKEQNRRQLWLIIAANAVGFYGACQWSTFELSGIKAALTGAANLLPVGLTVVVTTIANGLLNSATKERLVFLRWSDVLPGHRAFSVHAQADPRVDFTRLQRACGNKVPSDPKDQNSLWYRFYLEVQDVPAVMQVHRDYLLLRDYTGLAALFLIGFGIAALFLVAPWKAIGVYLGILLFQLIVVRHAAATYGVRFVCTVLAQKAGKPTSSSAAKKSPA</sequence>
<dbReference type="AlphaFoldDB" id="A0AB39XC25"/>
<keyword evidence="1" id="KW-1133">Transmembrane helix</keyword>
<keyword evidence="1" id="KW-0812">Transmembrane</keyword>
<evidence type="ECO:0000256" key="1">
    <source>
        <dbReference type="SAM" id="Phobius"/>
    </source>
</evidence>
<feature type="transmembrane region" description="Helical" evidence="1">
    <location>
        <begin position="50"/>
        <end position="70"/>
    </location>
</feature>
<protein>
    <recommendedName>
        <fullName evidence="3">SMODS and SLOG-associating 2TM effector domain-containing protein</fullName>
    </recommendedName>
</protein>
<accession>A0AB39XC25</accession>
<feature type="transmembrane region" description="Helical" evidence="1">
    <location>
        <begin position="18"/>
        <end position="38"/>
    </location>
</feature>
<reference evidence="2" key="1">
    <citation type="submission" date="2024-08" db="EMBL/GenBank/DDBJ databases">
        <authorList>
            <person name="Chaddad Z."/>
            <person name="Lamrabet M."/>
            <person name="Bouhnik O."/>
            <person name="Alami S."/>
            <person name="Wipf D."/>
            <person name="Courty P.E."/>
            <person name="Missbah El Idrissi M."/>
        </authorList>
    </citation>
    <scope>NUCLEOTIDE SEQUENCE</scope>
    <source>
        <strain evidence="2">LLZ17</strain>
    </source>
</reference>
<evidence type="ECO:0008006" key="3">
    <source>
        <dbReference type="Google" id="ProtNLM"/>
    </source>
</evidence>
<dbReference type="RefSeq" id="WP_369719774.1">
    <property type="nucleotide sequence ID" value="NZ_CP165734.1"/>
</dbReference>
<keyword evidence="1" id="KW-0472">Membrane</keyword>
<organism evidence="2">
    <name type="scientific">Bradyrhizobium sp. LLZ17</name>
    <dbReference type="NCBI Taxonomy" id="3239388"/>
    <lineage>
        <taxon>Bacteria</taxon>
        <taxon>Pseudomonadati</taxon>
        <taxon>Pseudomonadota</taxon>
        <taxon>Alphaproteobacteria</taxon>
        <taxon>Hyphomicrobiales</taxon>
        <taxon>Nitrobacteraceae</taxon>
        <taxon>Bradyrhizobium</taxon>
    </lineage>
</organism>
<feature type="transmembrane region" description="Helical" evidence="1">
    <location>
        <begin position="153"/>
        <end position="172"/>
    </location>
</feature>
<dbReference type="EMBL" id="CP165734">
    <property type="protein sequence ID" value="XDV55322.1"/>
    <property type="molecule type" value="Genomic_DNA"/>
</dbReference>
<evidence type="ECO:0000313" key="2">
    <source>
        <dbReference type="EMBL" id="XDV55322.1"/>
    </source>
</evidence>
<name>A0AB39XC25_9BRAD</name>